<dbReference type="SUPFAM" id="SSF48452">
    <property type="entry name" value="TPR-like"/>
    <property type="match status" value="1"/>
</dbReference>
<protein>
    <submittedName>
        <fullName evidence="1">SusD-like starch-binding protein associating with outer membrane</fullName>
    </submittedName>
</protein>
<comment type="caution">
    <text evidence="1">The sequence shown here is derived from an EMBL/GenBank/DDBJ whole genome shotgun (WGS) entry which is preliminary data.</text>
</comment>
<dbReference type="Proteomes" id="UP000240708">
    <property type="component" value="Unassembled WGS sequence"/>
</dbReference>
<evidence type="ECO:0000313" key="2">
    <source>
        <dbReference type="Proteomes" id="UP000240708"/>
    </source>
</evidence>
<dbReference type="InterPro" id="IPR041662">
    <property type="entry name" value="SusD-like_2"/>
</dbReference>
<sequence>MKTIFKYLWIVLFLGYSTSCDQNFDDLNTNRVAATAIDEMFQINQAIISSAPSSFGILVYEVGAVQQVISPNSGVLTGANFNQDNRSSTQSNWQQYYRNVIKNTKDALTRIENNPARSNLTQMARIIQAYAFMVLTDTYGSIPYRQAGAGFSGQVFFPAYDTQEFIYTDIIKELEEASAALNASGRRETADVLFAGDVEKWRKFGYSLLLRAGMRIGKANPSLAQQTVAKAFAGGVILTNADNAAIRHDANYLNPAGNTLNATEAANFYLTEPFVNFLKNTSDPRLRSIAVRYVGATSGPTQTVERQSFDPAIQIGMPMGNDNAGAVRAAADRGLASFYDFSQVDRRRMMKLTSPTFIVTASQNLLLLAEARQLGWINAGTVEGYYNAGVREHMLQMASYDANMAIATSAIDSYLAANPFNSATALRQINEQYWISSFMNGPEAFANFRRSGFPVLAPNPFPGREVLFINRLTYPNSEISVNEDNVNAAISAQGPDNLETRVWWHK</sequence>
<organism evidence="1 2">
    <name type="scientific">Cecembia rubra</name>
    <dbReference type="NCBI Taxonomy" id="1485585"/>
    <lineage>
        <taxon>Bacteria</taxon>
        <taxon>Pseudomonadati</taxon>
        <taxon>Bacteroidota</taxon>
        <taxon>Cytophagia</taxon>
        <taxon>Cytophagales</taxon>
        <taxon>Cyclobacteriaceae</taxon>
        <taxon>Cecembia</taxon>
    </lineage>
</organism>
<dbReference type="OrthoDB" id="973072at2"/>
<dbReference type="RefSeq" id="WP_106565561.1">
    <property type="nucleotide sequence ID" value="NZ_PYGF01000001.1"/>
</dbReference>
<reference evidence="1 2" key="1">
    <citation type="submission" date="2018-03" db="EMBL/GenBank/DDBJ databases">
        <title>Genomic Encyclopedia of Archaeal and Bacterial Type Strains, Phase II (KMG-II): from individual species to whole genera.</title>
        <authorList>
            <person name="Goeker M."/>
        </authorList>
    </citation>
    <scope>NUCLEOTIDE SEQUENCE [LARGE SCALE GENOMIC DNA]</scope>
    <source>
        <strain evidence="1 2">DSM 28057</strain>
    </source>
</reference>
<gene>
    <name evidence="1" type="ORF">CLV48_101411</name>
</gene>
<dbReference type="AlphaFoldDB" id="A0A2P8EDB3"/>
<dbReference type="InterPro" id="IPR011990">
    <property type="entry name" value="TPR-like_helical_dom_sf"/>
</dbReference>
<name>A0A2P8EDB3_9BACT</name>
<evidence type="ECO:0000313" key="1">
    <source>
        <dbReference type="EMBL" id="PSL07479.1"/>
    </source>
</evidence>
<dbReference type="Pfam" id="PF12771">
    <property type="entry name" value="SusD-like_2"/>
    <property type="match status" value="1"/>
</dbReference>
<dbReference type="EMBL" id="PYGF01000001">
    <property type="protein sequence ID" value="PSL07479.1"/>
    <property type="molecule type" value="Genomic_DNA"/>
</dbReference>
<keyword evidence="2" id="KW-1185">Reference proteome</keyword>
<accession>A0A2P8EDB3</accession>
<proteinExistence type="predicted"/>
<dbReference type="Gene3D" id="1.25.40.390">
    <property type="match status" value="1"/>
</dbReference>